<reference evidence="1 2" key="1">
    <citation type="journal article" date="2024" name="bioRxiv">
        <title>A reference genome for Trichogramma kaykai: A tiny desert-dwelling parasitoid wasp with competing sex-ratio distorters.</title>
        <authorList>
            <person name="Culotta J."/>
            <person name="Lindsey A.R."/>
        </authorList>
    </citation>
    <scope>NUCLEOTIDE SEQUENCE [LARGE SCALE GENOMIC DNA]</scope>
    <source>
        <strain evidence="1 2">KSX58</strain>
    </source>
</reference>
<accession>A0ABD2W265</accession>
<proteinExistence type="predicted"/>
<dbReference type="EMBL" id="JBJJXI010000142">
    <property type="protein sequence ID" value="KAL3386959.1"/>
    <property type="molecule type" value="Genomic_DNA"/>
</dbReference>
<dbReference type="AlphaFoldDB" id="A0ABD2W265"/>
<name>A0ABD2W265_9HYME</name>
<sequence length="284" mass="32263">MVREFSCTDWEARTAKNLVSKHGILTYPPKKKDKTLPIETENLVKNFYNRDDVSWFMPRMKEFISVKNNDGERIHMQKRLLLAEIYWIFDIRSTLDHFLDSCEQRFSRIPMEVESSIDSVAKIIKAMGCTSALPHLLHVRDLSVARRGARSREDRRDRAGLVDVVQGKSIVARFSSPAVRDTVLMSKRTLANVASQDIFGLDGQQKIFVSAMLPPAVYNLWRAAVERSAVLHYARPVTRGNCVFMRETTTSVLIPVRATKDLLSLRPASVSTSGSTSRPRLHSD</sequence>
<gene>
    <name evidence="1" type="ORF">TKK_017729</name>
</gene>
<comment type="caution">
    <text evidence="1">The sequence shown here is derived from an EMBL/GenBank/DDBJ whole genome shotgun (WGS) entry which is preliminary data.</text>
</comment>
<evidence type="ECO:0000313" key="2">
    <source>
        <dbReference type="Proteomes" id="UP001627154"/>
    </source>
</evidence>
<evidence type="ECO:0000313" key="1">
    <source>
        <dbReference type="EMBL" id="KAL3386959.1"/>
    </source>
</evidence>
<keyword evidence="2" id="KW-1185">Reference proteome</keyword>
<organism evidence="1 2">
    <name type="scientific">Trichogramma kaykai</name>
    <dbReference type="NCBI Taxonomy" id="54128"/>
    <lineage>
        <taxon>Eukaryota</taxon>
        <taxon>Metazoa</taxon>
        <taxon>Ecdysozoa</taxon>
        <taxon>Arthropoda</taxon>
        <taxon>Hexapoda</taxon>
        <taxon>Insecta</taxon>
        <taxon>Pterygota</taxon>
        <taxon>Neoptera</taxon>
        <taxon>Endopterygota</taxon>
        <taxon>Hymenoptera</taxon>
        <taxon>Apocrita</taxon>
        <taxon>Proctotrupomorpha</taxon>
        <taxon>Chalcidoidea</taxon>
        <taxon>Trichogrammatidae</taxon>
        <taxon>Trichogramma</taxon>
    </lineage>
</organism>
<protein>
    <submittedName>
        <fullName evidence="1">Uncharacterized protein</fullName>
    </submittedName>
</protein>
<dbReference type="Proteomes" id="UP001627154">
    <property type="component" value="Unassembled WGS sequence"/>
</dbReference>